<feature type="signal peptide" evidence="2">
    <location>
        <begin position="1"/>
        <end position="21"/>
    </location>
</feature>
<protein>
    <recommendedName>
        <fullName evidence="5">Lipoprotein</fullName>
    </recommendedName>
</protein>
<dbReference type="Proteomes" id="UP001293718">
    <property type="component" value="Unassembled WGS sequence"/>
</dbReference>
<proteinExistence type="predicted"/>
<dbReference type="EMBL" id="JAXOJX010000021">
    <property type="protein sequence ID" value="MDZ5457678.1"/>
    <property type="molecule type" value="Genomic_DNA"/>
</dbReference>
<dbReference type="RefSeq" id="WP_322465934.1">
    <property type="nucleotide sequence ID" value="NZ_JAXOJX010000021.1"/>
</dbReference>
<comment type="caution">
    <text evidence="3">The sequence shown here is derived from an EMBL/GenBank/DDBJ whole genome shotgun (WGS) entry which is preliminary data.</text>
</comment>
<dbReference type="PROSITE" id="PS51257">
    <property type="entry name" value="PROKAR_LIPOPROTEIN"/>
    <property type="match status" value="1"/>
</dbReference>
<name>A0ABU5IEX0_9BURK</name>
<gene>
    <name evidence="3" type="ORF">SM757_13945</name>
</gene>
<keyword evidence="2" id="KW-0732">Signal</keyword>
<keyword evidence="4" id="KW-1185">Reference proteome</keyword>
<evidence type="ECO:0008006" key="5">
    <source>
        <dbReference type="Google" id="ProtNLM"/>
    </source>
</evidence>
<evidence type="ECO:0000313" key="3">
    <source>
        <dbReference type="EMBL" id="MDZ5457678.1"/>
    </source>
</evidence>
<sequence>MSRLRFMLALAAAAMALSACGERSQELGAKHVKSDKPAFSGGDAQFTAAGWNAGDRAAWEQQIRTRGQGQNEYSRSAPTAPQP</sequence>
<evidence type="ECO:0000256" key="2">
    <source>
        <dbReference type="SAM" id="SignalP"/>
    </source>
</evidence>
<organism evidence="3 4">
    <name type="scientific">Azohydromonas lata</name>
    <dbReference type="NCBI Taxonomy" id="45677"/>
    <lineage>
        <taxon>Bacteria</taxon>
        <taxon>Pseudomonadati</taxon>
        <taxon>Pseudomonadota</taxon>
        <taxon>Betaproteobacteria</taxon>
        <taxon>Burkholderiales</taxon>
        <taxon>Sphaerotilaceae</taxon>
        <taxon>Azohydromonas</taxon>
    </lineage>
</organism>
<feature type="region of interest" description="Disordered" evidence="1">
    <location>
        <begin position="63"/>
        <end position="83"/>
    </location>
</feature>
<reference evidence="3 4" key="1">
    <citation type="submission" date="2023-11" db="EMBL/GenBank/DDBJ databases">
        <title>Draft genome of Azohydromonas lata strain H1 (DSM1123), a polyhydroxyalkanoate producer.</title>
        <authorList>
            <person name="Traversa D."/>
            <person name="D'Addabbo P."/>
            <person name="Pazzani C."/>
            <person name="Manzari C."/>
            <person name="Chiara M."/>
            <person name="Scrascia M."/>
        </authorList>
    </citation>
    <scope>NUCLEOTIDE SEQUENCE [LARGE SCALE GENOMIC DNA]</scope>
    <source>
        <strain evidence="3 4">H1</strain>
    </source>
</reference>
<evidence type="ECO:0000256" key="1">
    <source>
        <dbReference type="SAM" id="MobiDB-lite"/>
    </source>
</evidence>
<evidence type="ECO:0000313" key="4">
    <source>
        <dbReference type="Proteomes" id="UP001293718"/>
    </source>
</evidence>
<accession>A0ABU5IEX0</accession>
<feature type="chain" id="PRO_5047259351" description="Lipoprotein" evidence="2">
    <location>
        <begin position="22"/>
        <end position="83"/>
    </location>
</feature>